<reference evidence="3" key="1">
    <citation type="submission" date="2016-10" db="EMBL/GenBank/DDBJ databases">
        <authorList>
            <person name="Varghese N."/>
            <person name="Submissions S."/>
        </authorList>
    </citation>
    <scope>NUCLEOTIDE SEQUENCE [LARGE SCALE GENOMIC DNA]</scope>
    <source>
        <strain evidence="3">DSM 23920</strain>
    </source>
</reference>
<evidence type="ECO:0000256" key="1">
    <source>
        <dbReference type="SAM" id="Phobius"/>
    </source>
</evidence>
<feature type="transmembrane region" description="Helical" evidence="1">
    <location>
        <begin position="85"/>
        <end position="106"/>
    </location>
</feature>
<organism evidence="2 3">
    <name type="scientific">Chitinophaga terrae</name>
    <name type="common">ex Kim and Jung 2007</name>
    <dbReference type="NCBI Taxonomy" id="408074"/>
    <lineage>
        <taxon>Bacteria</taxon>
        <taxon>Pseudomonadati</taxon>
        <taxon>Bacteroidota</taxon>
        <taxon>Chitinophagia</taxon>
        <taxon>Chitinophagales</taxon>
        <taxon>Chitinophagaceae</taxon>
        <taxon>Chitinophaga</taxon>
    </lineage>
</organism>
<dbReference type="AlphaFoldDB" id="A0A1H4BK36"/>
<name>A0A1H4BK36_9BACT</name>
<evidence type="ECO:0000313" key="3">
    <source>
        <dbReference type="Proteomes" id="UP000199656"/>
    </source>
</evidence>
<dbReference type="OrthoDB" id="679295at2"/>
<dbReference type="EMBL" id="FNRL01000008">
    <property type="protein sequence ID" value="SEA48457.1"/>
    <property type="molecule type" value="Genomic_DNA"/>
</dbReference>
<keyword evidence="3" id="KW-1185">Reference proteome</keyword>
<dbReference type="Proteomes" id="UP000199656">
    <property type="component" value="Unassembled WGS sequence"/>
</dbReference>
<gene>
    <name evidence="2" type="ORF">SAMN05660909_02117</name>
</gene>
<sequence>MQITSAAVLIAVALTVFSICYYYFSTRHKERMMILEKGLPADFFSRHFTILPFLLLLGIVCIGVALGIIGGSLFCYWFPEVGTALIFLPSIAAFTGASLIIAYLVFQKKVKP</sequence>
<keyword evidence="1" id="KW-1133">Transmembrane helix</keyword>
<proteinExistence type="predicted"/>
<dbReference type="STRING" id="408074.SAMN05660909_02117"/>
<evidence type="ECO:0000313" key="2">
    <source>
        <dbReference type="EMBL" id="SEA48457.1"/>
    </source>
</evidence>
<feature type="transmembrane region" description="Helical" evidence="1">
    <location>
        <begin position="6"/>
        <end position="24"/>
    </location>
</feature>
<keyword evidence="1" id="KW-0472">Membrane</keyword>
<protein>
    <submittedName>
        <fullName evidence="2">Uncharacterized protein</fullName>
    </submittedName>
</protein>
<accession>A0A1H4BK36</accession>
<dbReference type="RefSeq" id="WP_089761380.1">
    <property type="nucleotide sequence ID" value="NZ_BKAT01000011.1"/>
</dbReference>
<feature type="transmembrane region" description="Helical" evidence="1">
    <location>
        <begin position="53"/>
        <end position="79"/>
    </location>
</feature>
<keyword evidence="1" id="KW-0812">Transmembrane</keyword>